<evidence type="ECO:0000313" key="3">
    <source>
        <dbReference type="Proteomes" id="UP001304970"/>
    </source>
</evidence>
<dbReference type="EMBL" id="CP131061">
    <property type="protein sequence ID" value="WNY26757.1"/>
    <property type="molecule type" value="Genomic_DNA"/>
</dbReference>
<dbReference type="RefSeq" id="WP_338098270.1">
    <property type="nucleotide sequence ID" value="NZ_CP131061.1"/>
</dbReference>
<evidence type="ECO:0000259" key="1">
    <source>
        <dbReference type="Pfam" id="PF14213"/>
    </source>
</evidence>
<organism evidence="2 3">
    <name type="scientific">Methanolapillus ohkumae</name>
    <dbReference type="NCBI Taxonomy" id="3028298"/>
    <lineage>
        <taxon>Archaea</taxon>
        <taxon>Methanobacteriati</taxon>
        <taxon>Methanobacteriota</taxon>
        <taxon>Stenosarchaea group</taxon>
        <taxon>Methanomicrobia</taxon>
        <taxon>Methanosarcinales</taxon>
        <taxon>Methanosarcinaceae</taxon>
        <taxon>Methanolapillus</taxon>
    </lineage>
</organism>
<dbReference type="InterPro" id="IPR025474">
    <property type="entry name" value="DUF4325"/>
</dbReference>
<evidence type="ECO:0000313" key="2">
    <source>
        <dbReference type="EMBL" id="WNY26757.1"/>
    </source>
</evidence>
<dbReference type="AlphaFoldDB" id="A0AA96V540"/>
<dbReference type="Pfam" id="PF14213">
    <property type="entry name" value="DUF4325"/>
    <property type="match status" value="1"/>
</dbReference>
<sequence>MCTIKAKNYIEEGFSGEEAEILKTVIDKALETDETVTVDFSEMEYFITFFFNRVFMDRLDKMKVEEFNSRIFVENLSKVGQGAYDLWLT</sequence>
<dbReference type="GeneID" id="89227939"/>
<proteinExistence type="predicted"/>
<name>A0AA96V540_9EURY</name>
<dbReference type="Proteomes" id="UP001304970">
    <property type="component" value="Chromosome"/>
</dbReference>
<reference evidence="2 3" key="1">
    <citation type="submission" date="2023-07" db="EMBL/GenBank/DDBJ databases">
        <title>Closed genome sequence of Methanosarcinaceae archaeon Am2.</title>
        <authorList>
            <person name="Poehlein A."/>
            <person name="Protasov E."/>
            <person name="Platt K."/>
            <person name="Reeh H."/>
            <person name="Daniel R."/>
            <person name="Brune A."/>
        </authorList>
    </citation>
    <scope>NUCLEOTIDE SEQUENCE [LARGE SCALE GENOMIC DNA]</scope>
    <source>
        <strain evidence="2 3">Am2</strain>
    </source>
</reference>
<gene>
    <name evidence="2" type="ORF">MsAm2_05330</name>
</gene>
<accession>A0AA96V540</accession>
<feature type="domain" description="DUF4325" evidence="1">
    <location>
        <begin position="21"/>
        <end position="80"/>
    </location>
</feature>
<keyword evidence="3" id="KW-1185">Reference proteome</keyword>
<protein>
    <recommendedName>
        <fullName evidence="1">DUF4325 domain-containing protein</fullName>
    </recommendedName>
</protein>